<dbReference type="InterPro" id="IPR001179">
    <property type="entry name" value="PPIase_FKBP_dom"/>
</dbReference>
<keyword evidence="9" id="KW-1185">Reference proteome</keyword>
<dbReference type="Proteomes" id="UP000198790">
    <property type="component" value="Unassembled WGS sequence"/>
</dbReference>
<keyword evidence="4 6" id="KW-0697">Rotamase</keyword>
<sequence>MTFEHHHITLKNHLSFMKNSKSLLAILALLVGASILTSCKKTKVTEKDGIEYTYVKEGNEKAPNGEFLLYNLEITTASDSVIYSTADYPFPGYIMANDSMPVETGMDEIFLSLRKGDSIAFETSIKNIYGENAPPTVNKEDIVKVRLGAFEIMNEEAIQAYFEKVMAAEDVKKGERAKERIIEEEKIIQDYIKEKGLAAQKTESGLYYVIEEEGTGEPVSVGTTMRVNYAGYLLDGTLFDTSVESIAKENNMFNEGRPYEPLPVTVGMGQVIPGWDEGLLLLKKGSKGKFIIPSPLAYGENGAGDMIPANSVLVFDVDVAEVQ</sequence>
<dbReference type="Pfam" id="PF00254">
    <property type="entry name" value="FKBP_C"/>
    <property type="match status" value="1"/>
</dbReference>
<keyword evidence="5 6" id="KW-0413">Isomerase</keyword>
<evidence type="ECO:0000313" key="9">
    <source>
        <dbReference type="Proteomes" id="UP000198790"/>
    </source>
</evidence>
<dbReference type="PANTHER" id="PTHR43811">
    <property type="entry name" value="FKBP-TYPE PEPTIDYL-PROLYL CIS-TRANS ISOMERASE FKPA"/>
    <property type="match status" value="1"/>
</dbReference>
<gene>
    <name evidence="8" type="ORF">SAMN04489723_13016</name>
</gene>
<organism evidence="8 9">
    <name type="scientific">Algoriphagus aquimarinus</name>
    <dbReference type="NCBI Taxonomy" id="237018"/>
    <lineage>
        <taxon>Bacteria</taxon>
        <taxon>Pseudomonadati</taxon>
        <taxon>Bacteroidota</taxon>
        <taxon>Cytophagia</taxon>
        <taxon>Cytophagales</taxon>
        <taxon>Cyclobacteriaceae</taxon>
        <taxon>Algoriphagus</taxon>
    </lineage>
</organism>
<proteinExistence type="inferred from homology"/>
<evidence type="ECO:0000256" key="1">
    <source>
        <dbReference type="ARBA" id="ARBA00000971"/>
    </source>
</evidence>
<dbReference type="Gene3D" id="3.10.50.40">
    <property type="match status" value="2"/>
</dbReference>
<comment type="catalytic activity">
    <reaction evidence="1 6">
        <text>[protein]-peptidylproline (omega=180) = [protein]-peptidylproline (omega=0)</text>
        <dbReference type="Rhea" id="RHEA:16237"/>
        <dbReference type="Rhea" id="RHEA-COMP:10747"/>
        <dbReference type="Rhea" id="RHEA-COMP:10748"/>
        <dbReference type="ChEBI" id="CHEBI:83833"/>
        <dbReference type="ChEBI" id="CHEBI:83834"/>
        <dbReference type="EC" id="5.2.1.8"/>
    </reaction>
</comment>
<dbReference type="InterPro" id="IPR046357">
    <property type="entry name" value="PPIase_dom_sf"/>
</dbReference>
<evidence type="ECO:0000313" key="8">
    <source>
        <dbReference type="EMBL" id="SFB60755.1"/>
    </source>
</evidence>
<comment type="similarity">
    <text evidence="2">Belongs to the FKBP-type PPIase family.</text>
</comment>
<dbReference type="PANTHER" id="PTHR43811:SF19">
    <property type="entry name" value="39 KDA FK506-BINDING NUCLEAR PROTEIN"/>
    <property type="match status" value="1"/>
</dbReference>
<evidence type="ECO:0000256" key="2">
    <source>
        <dbReference type="ARBA" id="ARBA00006577"/>
    </source>
</evidence>
<dbReference type="SUPFAM" id="SSF54534">
    <property type="entry name" value="FKBP-like"/>
    <property type="match status" value="2"/>
</dbReference>
<name>A0A1I1CDG9_9BACT</name>
<feature type="domain" description="PPIase FKBP-type" evidence="7">
    <location>
        <begin position="222"/>
        <end position="323"/>
    </location>
</feature>
<protein>
    <recommendedName>
        <fullName evidence="3 6">peptidylprolyl isomerase</fullName>
        <ecNumber evidence="3 6">5.2.1.8</ecNumber>
    </recommendedName>
</protein>
<accession>A0A1I1CDG9</accession>
<evidence type="ECO:0000256" key="4">
    <source>
        <dbReference type="ARBA" id="ARBA00023110"/>
    </source>
</evidence>
<evidence type="ECO:0000256" key="3">
    <source>
        <dbReference type="ARBA" id="ARBA00013194"/>
    </source>
</evidence>
<evidence type="ECO:0000256" key="6">
    <source>
        <dbReference type="PROSITE-ProRule" id="PRU00277"/>
    </source>
</evidence>
<dbReference type="GO" id="GO:0003755">
    <property type="term" value="F:peptidyl-prolyl cis-trans isomerase activity"/>
    <property type="evidence" value="ECO:0007669"/>
    <property type="project" value="UniProtKB-KW"/>
</dbReference>
<dbReference type="AlphaFoldDB" id="A0A1I1CDG9"/>
<reference evidence="8 9" key="1">
    <citation type="submission" date="2016-10" db="EMBL/GenBank/DDBJ databases">
        <authorList>
            <person name="de Groot N.N."/>
        </authorList>
    </citation>
    <scope>NUCLEOTIDE SEQUENCE [LARGE SCALE GENOMIC DNA]</scope>
    <source>
        <strain evidence="8 9">DSM 23399</strain>
    </source>
</reference>
<evidence type="ECO:0000259" key="7">
    <source>
        <dbReference type="PROSITE" id="PS50059"/>
    </source>
</evidence>
<dbReference type="PROSITE" id="PS50059">
    <property type="entry name" value="FKBP_PPIASE"/>
    <property type="match status" value="1"/>
</dbReference>
<evidence type="ECO:0000256" key="5">
    <source>
        <dbReference type="ARBA" id="ARBA00023235"/>
    </source>
</evidence>
<dbReference type="EMBL" id="FOKK01000030">
    <property type="protein sequence ID" value="SFB60755.1"/>
    <property type="molecule type" value="Genomic_DNA"/>
</dbReference>
<dbReference type="EC" id="5.2.1.8" evidence="3 6"/>
<dbReference type="STRING" id="237018.SAMN04489723_13016"/>